<evidence type="ECO:0000313" key="1">
    <source>
        <dbReference type="EMBL" id="MDG6192687.1"/>
    </source>
</evidence>
<organism evidence="1 2">
    <name type="scientific">Lactococcus formosensis</name>
    <dbReference type="NCBI Taxonomy" id="1281486"/>
    <lineage>
        <taxon>Bacteria</taxon>
        <taxon>Bacillati</taxon>
        <taxon>Bacillota</taxon>
        <taxon>Bacilli</taxon>
        <taxon>Lactobacillales</taxon>
        <taxon>Streptococcaceae</taxon>
        <taxon>Lactococcus</taxon>
    </lineage>
</organism>
<reference evidence="1" key="1">
    <citation type="submission" date="2022-06" db="EMBL/GenBank/DDBJ databases">
        <title>Lactococcus from bovine mastitis in China.</title>
        <authorList>
            <person name="Lin Y."/>
            <person name="Han B."/>
        </authorList>
    </citation>
    <scope>NUCLEOTIDE SEQUENCE</scope>
    <source>
        <strain evidence="1">Hebei-B-39</strain>
    </source>
</reference>
<comment type="caution">
    <text evidence="1">The sequence shown here is derived from an EMBL/GenBank/DDBJ whole genome shotgun (WGS) entry which is preliminary data.</text>
</comment>
<proteinExistence type="predicted"/>
<accession>A0A9X4P7A5</accession>
<name>A0A9X4P7A5_9LACT</name>
<gene>
    <name evidence="1" type="ORF">NF708_01535</name>
</gene>
<dbReference type="AlphaFoldDB" id="A0A9X4P7A5"/>
<dbReference type="EMBL" id="JAMWGI010000001">
    <property type="protein sequence ID" value="MDG6192687.1"/>
    <property type="molecule type" value="Genomic_DNA"/>
</dbReference>
<sequence length="79" mass="9322">MIEDIKEKKSENTALITMILDEITSLYQLESSGQLYEINRLENALVTSLYMLDKRVKDIDKLIDQLIEAELHRKRRVNK</sequence>
<dbReference type="RefSeq" id="WP_279362564.1">
    <property type="nucleotide sequence ID" value="NZ_JAMWGA010000001.1"/>
</dbReference>
<protein>
    <submittedName>
        <fullName evidence="1">Uncharacterized protein</fullName>
    </submittedName>
</protein>
<evidence type="ECO:0000313" key="2">
    <source>
        <dbReference type="Proteomes" id="UP001153203"/>
    </source>
</evidence>
<dbReference type="Proteomes" id="UP001153203">
    <property type="component" value="Unassembled WGS sequence"/>
</dbReference>